<dbReference type="InterPro" id="IPR002938">
    <property type="entry name" value="FAD-bd"/>
</dbReference>
<comment type="similarity">
    <text evidence="1">Belongs to the paxM FAD-dependent monooxygenase family.</text>
</comment>
<dbReference type="AlphaFoldDB" id="A0A0B7FHG6"/>
<dbReference type="PRINTS" id="PR00420">
    <property type="entry name" value="RNGMNOXGNASE"/>
</dbReference>
<keyword evidence="9" id="KW-1185">Reference proteome</keyword>
<feature type="domain" description="FAD-binding" evidence="7">
    <location>
        <begin position="22"/>
        <end position="366"/>
    </location>
</feature>
<dbReference type="STRING" id="1108050.A0A0B7FHG6"/>
<dbReference type="GO" id="GO:0004497">
    <property type="term" value="F:monooxygenase activity"/>
    <property type="evidence" value="ECO:0007669"/>
    <property type="project" value="UniProtKB-KW"/>
</dbReference>
<dbReference type="PANTHER" id="PTHR13789:SF309">
    <property type="entry name" value="PUTATIVE (AFU_ORTHOLOGUE AFUA_6G14510)-RELATED"/>
    <property type="match status" value="1"/>
</dbReference>
<reference evidence="8 9" key="1">
    <citation type="submission" date="2014-11" db="EMBL/GenBank/DDBJ databases">
        <authorList>
            <person name="Wibberg Daniel"/>
        </authorList>
    </citation>
    <scope>NUCLEOTIDE SEQUENCE [LARGE SCALE GENOMIC DNA]</scope>
    <source>
        <strain evidence="8">Rhizoctonia solani AG1-IB 7/3/14</strain>
    </source>
</reference>
<keyword evidence="3" id="KW-0274">FAD</keyword>
<evidence type="ECO:0000313" key="8">
    <source>
        <dbReference type="EMBL" id="CEL55643.1"/>
    </source>
</evidence>
<keyword evidence="6" id="KW-1133">Transmembrane helix</keyword>
<dbReference type="Gene3D" id="3.50.50.60">
    <property type="entry name" value="FAD/NAD(P)-binding domain"/>
    <property type="match status" value="1"/>
</dbReference>
<protein>
    <recommendedName>
        <fullName evidence="7">FAD-binding domain-containing protein</fullName>
    </recommendedName>
</protein>
<evidence type="ECO:0000313" key="9">
    <source>
        <dbReference type="Proteomes" id="UP000059188"/>
    </source>
</evidence>
<dbReference type="Pfam" id="PF01494">
    <property type="entry name" value="FAD_binding_3"/>
    <property type="match status" value="1"/>
</dbReference>
<feature type="transmembrane region" description="Helical" evidence="6">
    <location>
        <begin position="430"/>
        <end position="448"/>
    </location>
</feature>
<dbReference type="InterPro" id="IPR036188">
    <property type="entry name" value="FAD/NAD-bd_sf"/>
</dbReference>
<gene>
    <name evidence="8" type="ORF">RSOLAG1IB_01655</name>
</gene>
<keyword evidence="6" id="KW-0472">Membrane</keyword>
<evidence type="ECO:0000256" key="5">
    <source>
        <dbReference type="ARBA" id="ARBA00023033"/>
    </source>
</evidence>
<proteinExistence type="inferred from homology"/>
<evidence type="ECO:0000259" key="7">
    <source>
        <dbReference type="Pfam" id="PF01494"/>
    </source>
</evidence>
<keyword evidence="6" id="KW-0812">Transmembrane</keyword>
<keyword evidence="4" id="KW-0560">Oxidoreductase</keyword>
<dbReference type="InterPro" id="IPR050493">
    <property type="entry name" value="FAD-dep_Monooxygenase_BioMet"/>
</dbReference>
<organism evidence="8 9">
    <name type="scientific">Thanatephorus cucumeris (strain AG1-IB / isolate 7/3/14)</name>
    <name type="common">Lettuce bottom rot fungus</name>
    <name type="synonym">Rhizoctonia solani</name>
    <dbReference type="NCBI Taxonomy" id="1108050"/>
    <lineage>
        <taxon>Eukaryota</taxon>
        <taxon>Fungi</taxon>
        <taxon>Dikarya</taxon>
        <taxon>Basidiomycota</taxon>
        <taxon>Agaricomycotina</taxon>
        <taxon>Agaricomycetes</taxon>
        <taxon>Cantharellales</taxon>
        <taxon>Ceratobasidiaceae</taxon>
        <taxon>Rhizoctonia</taxon>
        <taxon>Rhizoctonia solani AG-1</taxon>
    </lineage>
</organism>
<evidence type="ECO:0000256" key="2">
    <source>
        <dbReference type="ARBA" id="ARBA00022630"/>
    </source>
</evidence>
<evidence type="ECO:0000256" key="4">
    <source>
        <dbReference type="ARBA" id="ARBA00023002"/>
    </source>
</evidence>
<evidence type="ECO:0000256" key="6">
    <source>
        <dbReference type="SAM" id="Phobius"/>
    </source>
</evidence>
<dbReference type="SUPFAM" id="SSF51905">
    <property type="entry name" value="FAD/NAD(P)-binding domain"/>
    <property type="match status" value="1"/>
</dbReference>
<dbReference type="EMBL" id="LN679101">
    <property type="protein sequence ID" value="CEL55643.1"/>
    <property type="molecule type" value="Genomic_DNA"/>
</dbReference>
<sequence length="467" mass="51818">MTDSPIEPLATDRTLDTPIKHVIILGLGICGPLAALAILQRAVVPNVTIYELRPEPTTIGGGLNISPNAHRLLERFGVSPLSFAGATPTVLFQNQHGGKIGAFWYGGGWDPYARGAIGMRVLRSDLLQGLLRTMEKYEKEGRLKIVYGKRAETIEEGKNGVSIRFDDGEVAKGDMLIGADGIHSFTRGQLYSEHSDKPETTPRAVYSGVTTIYGVVPSSKIPQPLLEPLSRHQSIRTISPHEGLFAISYATASRSHIHWFSSRTLRVPPLADEPAPDPESVRESLLQAYGKHPEPIPDLIRATDHIYYWPVFRLAPFPDKWYSPGGRMVLVGDAAHAMPPHAAQGVGMGIEDSVVVARVISALEQRAREVANLAKRGRSMRNKVGLSAELWAREYQAKRVGRVHHFVKHAESQGRARKDSGWWIGILREWMLWIVFPLINFFGLLGVYDIQRWGYDPDDEIIKLDGL</sequence>
<keyword evidence="2" id="KW-0285">Flavoprotein</keyword>
<keyword evidence="5" id="KW-0503">Monooxygenase</keyword>
<dbReference type="PANTHER" id="PTHR13789">
    <property type="entry name" value="MONOOXYGENASE"/>
    <property type="match status" value="1"/>
</dbReference>
<feature type="transmembrane region" description="Helical" evidence="6">
    <location>
        <begin position="20"/>
        <end position="39"/>
    </location>
</feature>
<dbReference type="Proteomes" id="UP000059188">
    <property type="component" value="Unassembled WGS sequence"/>
</dbReference>
<accession>A0A0B7FHG6</accession>
<name>A0A0B7FHG6_THACB</name>
<evidence type="ECO:0000256" key="1">
    <source>
        <dbReference type="ARBA" id="ARBA00007992"/>
    </source>
</evidence>
<evidence type="ECO:0000256" key="3">
    <source>
        <dbReference type="ARBA" id="ARBA00022827"/>
    </source>
</evidence>
<dbReference type="OrthoDB" id="47494at2759"/>
<dbReference type="GO" id="GO:0071949">
    <property type="term" value="F:FAD binding"/>
    <property type="evidence" value="ECO:0007669"/>
    <property type="project" value="InterPro"/>
</dbReference>